<evidence type="ECO:0000256" key="1">
    <source>
        <dbReference type="SAM" id="MobiDB-lite"/>
    </source>
</evidence>
<feature type="region of interest" description="Disordered" evidence="1">
    <location>
        <begin position="149"/>
        <end position="181"/>
    </location>
</feature>
<dbReference type="PATRIC" id="fig|448.7.peg.2820"/>
<sequence length="283" mass="32512">MLNELIKKLYSAWQTFDLGKGDYDSELFKSYKNKFLTEALDSVSKATVLMEMAGKKLPPDAAMLAELIQHLATDAKKTNDIAIYIHIEQIYDLFCLLFVPNDELHKVTYTALKEGKRNKGIAQVRTLKNYSQEMNSFFETEKIRIDKSRIQAKKTEATSRAESSNKKPKEKGITTTAKPQHKECSNPKLQAIINLFPSPLFNKKIYSTLGDCETIHANEFMNLRLADMKAKYYNFLLLPRALDYPEAHAQVLVNLLDEQDRDLDWKLILAIYNNAWVIPPKNN</sequence>
<keyword evidence="3" id="KW-1185">Reference proteome</keyword>
<feature type="compositionally biased region" description="Basic and acidic residues" evidence="1">
    <location>
        <begin position="149"/>
        <end position="172"/>
    </location>
</feature>
<gene>
    <name evidence="2" type="ORF">Lery_2686</name>
</gene>
<reference evidence="2 3" key="1">
    <citation type="submission" date="2015-11" db="EMBL/GenBank/DDBJ databases">
        <title>Genomic analysis of 38 Legionella species identifies large and diverse effector repertoires.</title>
        <authorList>
            <person name="Burstein D."/>
            <person name="Amaro F."/>
            <person name="Zusman T."/>
            <person name="Lifshitz Z."/>
            <person name="Cohen O."/>
            <person name="Gilbert J.A."/>
            <person name="Pupko T."/>
            <person name="Shuman H.A."/>
            <person name="Segal G."/>
        </authorList>
    </citation>
    <scope>NUCLEOTIDE SEQUENCE [LARGE SCALE GENOMIC DNA]</scope>
    <source>
        <strain evidence="2 3">SE-32A-C8</strain>
    </source>
</reference>
<dbReference type="AlphaFoldDB" id="A0A0W0TFZ9"/>
<comment type="caution">
    <text evidence="2">The sequence shown here is derived from an EMBL/GenBank/DDBJ whole genome shotgun (WGS) entry which is preliminary data.</text>
</comment>
<proteinExistence type="predicted"/>
<dbReference type="EMBL" id="LNYA01000034">
    <property type="protein sequence ID" value="KTC94519.1"/>
    <property type="molecule type" value="Genomic_DNA"/>
</dbReference>
<accession>A0A0W0TFZ9</accession>
<name>A0A0W0TFZ9_LEGER</name>
<dbReference type="RefSeq" id="WP_058527765.1">
    <property type="nucleotide sequence ID" value="NZ_CAAAHY010000042.1"/>
</dbReference>
<evidence type="ECO:0000313" key="2">
    <source>
        <dbReference type="EMBL" id="KTC94519.1"/>
    </source>
</evidence>
<protein>
    <submittedName>
        <fullName evidence="2">Uncharacterized protein</fullName>
    </submittedName>
</protein>
<dbReference type="Proteomes" id="UP000054773">
    <property type="component" value="Unassembled WGS sequence"/>
</dbReference>
<organism evidence="2 3">
    <name type="scientific">Legionella erythra</name>
    <dbReference type="NCBI Taxonomy" id="448"/>
    <lineage>
        <taxon>Bacteria</taxon>
        <taxon>Pseudomonadati</taxon>
        <taxon>Pseudomonadota</taxon>
        <taxon>Gammaproteobacteria</taxon>
        <taxon>Legionellales</taxon>
        <taxon>Legionellaceae</taxon>
        <taxon>Legionella</taxon>
    </lineage>
</organism>
<evidence type="ECO:0000313" key="3">
    <source>
        <dbReference type="Proteomes" id="UP000054773"/>
    </source>
</evidence>